<proteinExistence type="inferred from homology"/>
<dbReference type="RefSeq" id="WP_144278762.1">
    <property type="nucleotide sequence ID" value="NZ_CP041730.1"/>
</dbReference>
<dbReference type="OrthoDB" id="9803749at2"/>
<evidence type="ECO:0000256" key="1">
    <source>
        <dbReference type="ARBA" id="ARBA00007198"/>
    </source>
</evidence>
<dbReference type="NCBIfam" id="TIGR01617">
    <property type="entry name" value="arsC_related"/>
    <property type="match status" value="1"/>
</dbReference>
<dbReference type="KEGG" id="cari:FNU76_13930"/>
<evidence type="ECO:0000256" key="2">
    <source>
        <dbReference type="PROSITE-ProRule" id="PRU01282"/>
    </source>
</evidence>
<reference evidence="4" key="1">
    <citation type="submission" date="2019-07" db="EMBL/GenBank/DDBJ databases">
        <title>Chitinimonas sp. nov., isolated from Ny-Alesund, arctica soil.</title>
        <authorList>
            <person name="Xu Q."/>
            <person name="Peng F."/>
        </authorList>
    </citation>
    <scope>NUCLEOTIDE SEQUENCE [LARGE SCALE GENOMIC DNA]</scope>
    <source>
        <strain evidence="4">R3-44</strain>
    </source>
</reference>
<dbReference type="InterPro" id="IPR036249">
    <property type="entry name" value="Thioredoxin-like_sf"/>
</dbReference>
<dbReference type="InterPro" id="IPR006504">
    <property type="entry name" value="Tscrpt_reg_Spx/MgsR"/>
</dbReference>
<dbReference type="PANTHER" id="PTHR30041:SF8">
    <property type="entry name" value="PROTEIN YFFB"/>
    <property type="match status" value="1"/>
</dbReference>
<evidence type="ECO:0000313" key="4">
    <source>
        <dbReference type="Proteomes" id="UP000317550"/>
    </source>
</evidence>
<dbReference type="PANTHER" id="PTHR30041">
    <property type="entry name" value="ARSENATE REDUCTASE"/>
    <property type="match status" value="1"/>
</dbReference>
<comment type="similarity">
    <text evidence="1 2">Belongs to the ArsC family.</text>
</comment>
<name>A0A516SGS3_9NEIS</name>
<dbReference type="Proteomes" id="UP000317550">
    <property type="component" value="Chromosome"/>
</dbReference>
<accession>A0A516SGS3</accession>
<dbReference type="Pfam" id="PF03960">
    <property type="entry name" value="ArsC"/>
    <property type="match status" value="1"/>
</dbReference>
<dbReference type="AlphaFoldDB" id="A0A516SGS3"/>
<keyword evidence="4" id="KW-1185">Reference proteome</keyword>
<dbReference type="NCBIfam" id="NF008107">
    <property type="entry name" value="PRK10853.1"/>
    <property type="match status" value="1"/>
</dbReference>
<dbReference type="PROSITE" id="PS51353">
    <property type="entry name" value="ARSC"/>
    <property type="match status" value="1"/>
</dbReference>
<evidence type="ECO:0000313" key="3">
    <source>
        <dbReference type="EMBL" id="QDQ27369.1"/>
    </source>
</evidence>
<dbReference type="SUPFAM" id="SSF52833">
    <property type="entry name" value="Thioredoxin-like"/>
    <property type="match status" value="1"/>
</dbReference>
<organism evidence="3 4">
    <name type="scientific">Chitinimonas arctica</name>
    <dbReference type="NCBI Taxonomy" id="2594795"/>
    <lineage>
        <taxon>Bacteria</taxon>
        <taxon>Pseudomonadati</taxon>
        <taxon>Pseudomonadota</taxon>
        <taxon>Betaproteobacteria</taxon>
        <taxon>Neisseriales</taxon>
        <taxon>Chitinibacteraceae</taxon>
        <taxon>Chitinimonas</taxon>
    </lineage>
</organism>
<dbReference type="Gene3D" id="3.40.30.10">
    <property type="entry name" value="Glutaredoxin"/>
    <property type="match status" value="1"/>
</dbReference>
<gene>
    <name evidence="3" type="ORF">FNU76_13930</name>
</gene>
<dbReference type="CDD" id="cd03035">
    <property type="entry name" value="ArsC_Yffb"/>
    <property type="match status" value="1"/>
</dbReference>
<dbReference type="EMBL" id="CP041730">
    <property type="protein sequence ID" value="QDQ27369.1"/>
    <property type="molecule type" value="Genomic_DNA"/>
</dbReference>
<dbReference type="InterPro" id="IPR006660">
    <property type="entry name" value="Arsenate_reductase-like"/>
</dbReference>
<sequence>MKLYGIPNCDTVKKARAWLTAHQQEHSFHDFKKEGAGAELLAGWVARLDWQTLLNKQGTTWRKLDPARQALVVDAASAIALMQEQPSLIKRPVLEHGERLLVGFKPEHYEDLI</sequence>
<protein>
    <submittedName>
        <fullName evidence="3">ArsC family reductase</fullName>
    </submittedName>
</protein>